<sequence>MANESLRTEREGSVVTVTIDIPPHNIVGADFVIGLFGLLPELEGDDSISVVVFRSADPDFFLMHGDVEAILASAPSDEPVTEPNIAAVLFERLHNAPFLTIGVLDGYARGGGCEVLSALDIRIGTSRAVIGQPEVAMGILPGAGGTVRFARQLGRAKALELILSCRDVTADELLAMEWLQALVPTSGLDAAVSAYVKQFASLERRSVSAVKRVIDAAINEDPAALTLESAELNAAMVAGAHVQPMQRFLAAGGQTREGEVGSITPLLDVMRQTD</sequence>
<dbReference type="SUPFAM" id="SSF52096">
    <property type="entry name" value="ClpP/crotonase"/>
    <property type="match status" value="1"/>
</dbReference>
<dbReference type="GO" id="GO:0006635">
    <property type="term" value="P:fatty acid beta-oxidation"/>
    <property type="evidence" value="ECO:0007669"/>
    <property type="project" value="TreeGrafter"/>
</dbReference>
<gene>
    <name evidence="1" type="ORF">UFOPK3331_02051</name>
</gene>
<evidence type="ECO:0000313" key="1">
    <source>
        <dbReference type="EMBL" id="CAB4346953.1"/>
    </source>
</evidence>
<dbReference type="AlphaFoldDB" id="A0A6J6A5H2"/>
<accession>A0A6J6A5H2</accession>
<dbReference type="EMBL" id="CAESAL010000135">
    <property type="protein sequence ID" value="CAB4346953.1"/>
    <property type="molecule type" value="Genomic_DNA"/>
</dbReference>
<dbReference type="CDD" id="cd06558">
    <property type="entry name" value="crotonase-like"/>
    <property type="match status" value="1"/>
</dbReference>
<reference evidence="1" key="1">
    <citation type="submission" date="2020-05" db="EMBL/GenBank/DDBJ databases">
        <authorList>
            <person name="Chiriac C."/>
            <person name="Salcher M."/>
            <person name="Ghai R."/>
            <person name="Kavagutti S V."/>
        </authorList>
    </citation>
    <scope>NUCLEOTIDE SEQUENCE</scope>
</reference>
<proteinExistence type="predicted"/>
<protein>
    <submittedName>
        <fullName evidence="1">Unannotated protein</fullName>
    </submittedName>
</protein>
<dbReference type="PANTHER" id="PTHR11941:SF54">
    <property type="entry name" value="ENOYL-COA HYDRATASE, MITOCHONDRIAL"/>
    <property type="match status" value="1"/>
</dbReference>
<dbReference type="InterPro" id="IPR029045">
    <property type="entry name" value="ClpP/crotonase-like_dom_sf"/>
</dbReference>
<dbReference type="Gene3D" id="3.90.226.10">
    <property type="entry name" value="2-enoyl-CoA Hydratase, Chain A, domain 1"/>
    <property type="match status" value="1"/>
</dbReference>
<dbReference type="PANTHER" id="PTHR11941">
    <property type="entry name" value="ENOYL-COA HYDRATASE-RELATED"/>
    <property type="match status" value="1"/>
</dbReference>
<organism evidence="1">
    <name type="scientific">freshwater metagenome</name>
    <dbReference type="NCBI Taxonomy" id="449393"/>
    <lineage>
        <taxon>unclassified sequences</taxon>
        <taxon>metagenomes</taxon>
        <taxon>ecological metagenomes</taxon>
    </lineage>
</organism>
<name>A0A6J6A5H2_9ZZZZ</name>
<dbReference type="Pfam" id="PF00378">
    <property type="entry name" value="ECH_1"/>
    <property type="match status" value="1"/>
</dbReference>
<dbReference type="GO" id="GO:0003824">
    <property type="term" value="F:catalytic activity"/>
    <property type="evidence" value="ECO:0007669"/>
    <property type="project" value="UniProtKB-ARBA"/>
</dbReference>
<dbReference type="InterPro" id="IPR001753">
    <property type="entry name" value="Enoyl-CoA_hydra/iso"/>
</dbReference>